<sequence length="302" mass="32459">MTHTQPTRNGRTTSLRTALRQEVAGTIGLLADEQDFSAMRRYRSFTFDDHKTYLRQVEGLLKSLAAKGGHTTVALFDPDEYEEYCAETGLEPDTPASRTRFTAELASVGPAIAYEGQPLDDLVPELVDEAVRQATWQYASTTLSHIGPCAGCGQDIGRAAFARASYLIARAVDSVGSGAHHWVGSVPTTQGMLHAVLHVDATEPGTVTLDETEAMELTTLLALAIAHGNACALVVRTTTGDTQRIYGWRLKDERLEPLPAARVFDAYCNDTESGDLTAPEPGVDYCTAPDIADAGPAGPHCH</sequence>
<reference evidence="1 2" key="1">
    <citation type="submission" date="2020-09" db="EMBL/GenBank/DDBJ databases">
        <title>A novel species.</title>
        <authorList>
            <person name="Gao J."/>
        </authorList>
    </citation>
    <scope>NUCLEOTIDE SEQUENCE [LARGE SCALE GENOMIC DNA]</scope>
    <source>
        <strain evidence="1 2">CRXT-Y-14</strain>
    </source>
</reference>
<accession>A0A7H1BFD8</accession>
<dbReference type="RefSeq" id="WP_188340108.1">
    <property type="nucleotide sequence ID" value="NZ_CP061281.1"/>
</dbReference>
<dbReference type="EMBL" id="CP061281">
    <property type="protein sequence ID" value="QNS07443.1"/>
    <property type="molecule type" value="Genomic_DNA"/>
</dbReference>
<evidence type="ECO:0000313" key="2">
    <source>
        <dbReference type="Proteomes" id="UP000516428"/>
    </source>
</evidence>
<dbReference type="AlphaFoldDB" id="A0A7H1BFD8"/>
<gene>
    <name evidence="1" type="ORF">IAG42_30140</name>
</gene>
<name>A0A7H1BFD8_9ACTN</name>
<dbReference type="KEGG" id="sxn:IAG42_30140"/>
<dbReference type="Proteomes" id="UP000516428">
    <property type="component" value="Chromosome"/>
</dbReference>
<proteinExistence type="predicted"/>
<keyword evidence="2" id="KW-1185">Reference proteome</keyword>
<organism evidence="1 2">
    <name type="scientific">Streptomyces xanthii</name>
    <dbReference type="NCBI Taxonomy" id="2768069"/>
    <lineage>
        <taxon>Bacteria</taxon>
        <taxon>Bacillati</taxon>
        <taxon>Actinomycetota</taxon>
        <taxon>Actinomycetes</taxon>
        <taxon>Kitasatosporales</taxon>
        <taxon>Streptomycetaceae</taxon>
        <taxon>Streptomyces</taxon>
    </lineage>
</organism>
<evidence type="ECO:0000313" key="1">
    <source>
        <dbReference type="EMBL" id="QNS07443.1"/>
    </source>
</evidence>
<protein>
    <submittedName>
        <fullName evidence="1">Uncharacterized protein</fullName>
    </submittedName>
</protein>